<evidence type="ECO:0000313" key="2">
    <source>
        <dbReference type="Proteomes" id="UP000004691"/>
    </source>
</evidence>
<dbReference type="RefSeq" id="WP_006239076.1">
    <property type="nucleotide sequence ID" value="NZ_JH636049.1"/>
</dbReference>
<reference evidence="1 2" key="1">
    <citation type="submission" date="2012-01" db="EMBL/GenBank/DDBJ databases">
        <title>Improved High-Quality Draft sequence of Saccharomonospora xinjiangensis XJ-54.</title>
        <authorList>
            <consortium name="US DOE Joint Genome Institute"/>
            <person name="Lucas S."/>
            <person name="Han J."/>
            <person name="Lapidus A."/>
            <person name="Cheng J.-F."/>
            <person name="Goodwin L."/>
            <person name="Pitluck S."/>
            <person name="Peters L."/>
            <person name="Mikhailova N."/>
            <person name="Teshima H."/>
            <person name="Detter J.C."/>
            <person name="Han C."/>
            <person name="Tapia R."/>
            <person name="Land M."/>
            <person name="Hauser L."/>
            <person name="Kyrpides N."/>
            <person name="Ivanova N."/>
            <person name="Pagani I."/>
            <person name="Brambilla E.-M."/>
            <person name="Klenk H.-P."/>
            <person name="Woyke T."/>
        </authorList>
    </citation>
    <scope>NUCLEOTIDE SEQUENCE [LARGE SCALE GENOMIC DNA]</scope>
    <source>
        <strain evidence="1 2">XJ-54</strain>
    </source>
</reference>
<protein>
    <submittedName>
        <fullName evidence="1">Uncharacterized protein</fullName>
    </submittedName>
</protein>
<dbReference type="InterPro" id="IPR036890">
    <property type="entry name" value="HATPase_C_sf"/>
</dbReference>
<organism evidence="1 2">
    <name type="scientific">Saccharomonospora xinjiangensis XJ-54</name>
    <dbReference type="NCBI Taxonomy" id="882086"/>
    <lineage>
        <taxon>Bacteria</taxon>
        <taxon>Bacillati</taxon>
        <taxon>Actinomycetota</taxon>
        <taxon>Actinomycetes</taxon>
        <taxon>Pseudonocardiales</taxon>
        <taxon>Pseudonocardiaceae</taxon>
        <taxon>Saccharomonospora</taxon>
    </lineage>
</organism>
<name>I0V477_9PSEU</name>
<dbReference type="eggNOG" id="COG3225">
    <property type="taxonomic scope" value="Bacteria"/>
</dbReference>
<dbReference type="EMBL" id="JH636049">
    <property type="protein sequence ID" value="EID54930.1"/>
    <property type="molecule type" value="Genomic_DNA"/>
</dbReference>
<proteinExistence type="predicted"/>
<sequence length="942" mass="100336">MAESPDDLPSIEQLRQAVLRSWRDSPTRFTEDTNAERDLRVGAYRDRVFVELAQNAADAAALAGEPGRLRVRVADGELRVANTGAPLDRRGIAALASLRASGKPADAEETVGRFGVGFAAVLAVTSEPRVVSRTGGVAFSEARTREVWASDEVPVLRLPWELRADEPPLPDGFDTEVRLPLRGDVGEPLRRIEDEVADVLLMLPWLAEIDVDGRRWVRRTEGDHVVLSAPDGGRTRWLTHRGPGCVWAVPIADDGRPLPLDEDVLHAPTPTDERLSLPARLLATAVPMEPSRRRVSASADAPGVTSALRAAAGSYPGLVRSLPARHRLALVPEWRFPLSDVDGVLREFVVERLTGDDWLPSARSGLLPGRRARVLDLHAPRLVKLVADVIPGLVAAPLCGRDAARTASVAGARALTAAELVDALGGVERAPAWWRALYDELLAAVDRAEVELDELAALPVPLADGRTVTGARGVLLAEDTAGGVDSLGIPGLHIVHSQAGHPLLERLGAAKAGPSELLRAPAVVEAIARSVDDTLAGLDGTPLADAVLTWVSTAGAAPGLGALALPARSGVRRADELLLPDAAILDVLHPDAVGDDAPLDVLADEVAARWDRETLLSCGVRDTFTIERVGGSETTDDEPPVPDLDLVDDHAWPRAVRLLASEPETWRVLTAPDGRLRTWLSAHALLAGRAPRQWRLPSATELSGLFDPAPDVGLSDELLVLTGVRTELAVDPETAAEDARLLCDRLGDPERTVPTGLVLRAHSMLAALSPDDVEPPERVRTLAGTVSEVTDDGGDEVVVLDAPWLLAMWPPERIVASADFADAEALADVFDLPLASDEITEIDAAVEEDGEAGFAAWSELPAVVEVAGLLGIGVPDGGVVIHEELTVGGTPVPWWRDEQAVLHAADSPSGLARAFAWAAGRWPDRVLLERLLDDPDPRTVLG</sequence>
<gene>
    <name evidence="1" type="ORF">SacxiDRAFT_2711</name>
</gene>
<dbReference type="Gene3D" id="3.30.565.10">
    <property type="entry name" value="Histidine kinase-like ATPase, C-terminal domain"/>
    <property type="match status" value="1"/>
</dbReference>
<dbReference type="NCBIfam" id="NF047352">
    <property type="entry name" value="P_loop_sacsin"/>
    <property type="match status" value="1"/>
</dbReference>
<dbReference type="OrthoDB" id="3201966at2"/>
<keyword evidence="2" id="KW-1185">Reference proteome</keyword>
<accession>I0V477</accession>
<dbReference type="HOGENOM" id="CLU_005639_0_0_11"/>
<dbReference type="AlphaFoldDB" id="I0V477"/>
<evidence type="ECO:0000313" key="1">
    <source>
        <dbReference type="EMBL" id="EID54930.1"/>
    </source>
</evidence>
<dbReference type="SUPFAM" id="SSF55874">
    <property type="entry name" value="ATPase domain of HSP90 chaperone/DNA topoisomerase II/histidine kinase"/>
    <property type="match status" value="1"/>
</dbReference>
<dbReference type="Proteomes" id="UP000004691">
    <property type="component" value="Unassembled WGS sequence"/>
</dbReference>
<dbReference type="STRING" id="882086.SacxiDRAFT_2711"/>